<sequence length="168" mass="18463">MPEVEPGLPKLVHVPEMIPSPIWGISGFRLLPTATWRAIRAQEVDRAGGACEVCGRAQSKGLICHEVWDHRIGEGQGIATLAALRMQCRPCDEVTHYGLAESRGRGARARARLAQLNGMGPEMASAVIEVMYERHATLSSVRRWTVRIAPSLAERHPDLRAIEQVVEG</sequence>
<dbReference type="EMBL" id="CP031165">
    <property type="protein sequence ID" value="AXV07672.1"/>
    <property type="molecule type" value="Genomic_DNA"/>
</dbReference>
<gene>
    <name evidence="1" type="ORF">DVS28_a2993</name>
</gene>
<evidence type="ECO:0000313" key="1">
    <source>
        <dbReference type="EMBL" id="AXV07672.1"/>
    </source>
</evidence>
<dbReference type="KEGG" id="euz:DVS28_a2993"/>
<proteinExistence type="predicted"/>
<protein>
    <recommendedName>
        <fullName evidence="3">HNH endonuclease</fullName>
    </recommendedName>
</protein>
<keyword evidence="2" id="KW-1185">Reference proteome</keyword>
<dbReference type="OrthoDB" id="3197455at2"/>
<reference evidence="1 2" key="1">
    <citation type="submission" date="2018-09" db="EMBL/GenBank/DDBJ databases">
        <title>Complete genome sequence of Euzebya sp. DY32-46 isolated from seawater of Pacific Ocean.</title>
        <authorList>
            <person name="Xu L."/>
            <person name="Wu Y.-H."/>
            <person name="Xu X.-W."/>
        </authorList>
    </citation>
    <scope>NUCLEOTIDE SEQUENCE [LARGE SCALE GENOMIC DNA]</scope>
    <source>
        <strain evidence="1 2">DY32-46</strain>
    </source>
</reference>
<name>A0A346XZM5_9ACTN</name>
<evidence type="ECO:0008006" key="3">
    <source>
        <dbReference type="Google" id="ProtNLM"/>
    </source>
</evidence>
<organism evidence="1 2">
    <name type="scientific">Euzebya pacifica</name>
    <dbReference type="NCBI Taxonomy" id="1608957"/>
    <lineage>
        <taxon>Bacteria</taxon>
        <taxon>Bacillati</taxon>
        <taxon>Actinomycetota</taxon>
        <taxon>Nitriliruptoria</taxon>
        <taxon>Euzebyales</taxon>
    </lineage>
</organism>
<evidence type="ECO:0000313" key="2">
    <source>
        <dbReference type="Proteomes" id="UP000264006"/>
    </source>
</evidence>
<dbReference type="AlphaFoldDB" id="A0A346XZM5"/>
<dbReference type="RefSeq" id="WP_114592129.1">
    <property type="nucleotide sequence ID" value="NZ_CP031165.1"/>
</dbReference>
<accession>A0A346XZM5</accession>
<dbReference type="Proteomes" id="UP000264006">
    <property type="component" value="Chromosome"/>
</dbReference>